<dbReference type="SUPFAM" id="SSF47741">
    <property type="entry name" value="CO dehydrogenase ISP C-domain like"/>
    <property type="match status" value="1"/>
</dbReference>
<dbReference type="InterPro" id="IPR000674">
    <property type="entry name" value="Ald_Oxase/Xan_DH_a/b"/>
</dbReference>
<dbReference type="Pfam" id="PF01315">
    <property type="entry name" value="Ald_Xan_dh_C"/>
    <property type="match status" value="1"/>
</dbReference>
<evidence type="ECO:0000256" key="13">
    <source>
        <dbReference type="PIRSR" id="PIRSR000127-1"/>
    </source>
</evidence>
<dbReference type="InterPro" id="IPR037165">
    <property type="entry name" value="AldOxase/xan_DH_Mopterin-bd_sf"/>
</dbReference>
<dbReference type="InterPro" id="IPR036856">
    <property type="entry name" value="Ald_Oxase/Xan_DH_a/b_sf"/>
</dbReference>
<proteinExistence type="inferred from homology"/>
<feature type="binding site" evidence="15">
    <location>
        <position position="112"/>
    </location>
    <ligand>
        <name>[2Fe-2S] cluster</name>
        <dbReference type="ChEBI" id="CHEBI:190135"/>
        <label>2</label>
    </ligand>
</feature>
<keyword evidence="5 15" id="KW-0001">2Fe-2S</keyword>
<dbReference type="PANTHER" id="PTHR45444:SF3">
    <property type="entry name" value="XANTHINE DEHYDROGENASE"/>
    <property type="match status" value="1"/>
</dbReference>
<evidence type="ECO:0000256" key="14">
    <source>
        <dbReference type="PIRSR" id="PIRSR000127-2"/>
    </source>
</evidence>
<dbReference type="InterPro" id="IPR002888">
    <property type="entry name" value="2Fe-2S-bd"/>
</dbReference>
<dbReference type="GO" id="GO:0071949">
    <property type="term" value="F:FAD binding"/>
    <property type="evidence" value="ECO:0007669"/>
    <property type="project" value="InterPro"/>
</dbReference>
<dbReference type="Gene3D" id="3.30.365.10">
    <property type="entry name" value="Aldehyde oxidase/xanthine dehydrogenase, molybdopterin binding domain"/>
    <property type="match status" value="4"/>
</dbReference>
<evidence type="ECO:0000259" key="17">
    <source>
        <dbReference type="PROSITE" id="PS51387"/>
    </source>
</evidence>
<dbReference type="InterPro" id="IPR012675">
    <property type="entry name" value="Beta-grasp_dom_sf"/>
</dbReference>
<evidence type="ECO:0000256" key="10">
    <source>
        <dbReference type="ARBA" id="ARBA00023014"/>
    </source>
</evidence>
<keyword evidence="10 15" id="KW-0411">Iron-sulfur</keyword>
<dbReference type="PANTHER" id="PTHR45444">
    <property type="entry name" value="XANTHINE DEHYDROGENASE"/>
    <property type="match status" value="1"/>
</dbReference>
<comment type="cofactor">
    <cofactor evidence="1 14">
        <name>FAD</name>
        <dbReference type="ChEBI" id="CHEBI:57692"/>
    </cofactor>
</comment>
<feature type="binding site" evidence="15">
    <location>
        <position position="149"/>
    </location>
    <ligand>
        <name>[2Fe-2S] cluster</name>
        <dbReference type="ChEBI" id="CHEBI:190135"/>
        <label>2</label>
    </ligand>
</feature>
<feature type="active site" description="Proton acceptor" evidence="13">
    <location>
        <position position="1204"/>
    </location>
</feature>
<comment type="cofactor">
    <cofactor evidence="12">
        <name>[2Fe-2S] cluster</name>
        <dbReference type="ChEBI" id="CHEBI:190135"/>
    </cofactor>
</comment>
<evidence type="ECO:0000259" key="16">
    <source>
        <dbReference type="PROSITE" id="PS51085"/>
    </source>
</evidence>
<feature type="binding site" evidence="15">
    <location>
        <position position="864"/>
    </location>
    <ligand>
        <name>Mo-molybdopterin</name>
        <dbReference type="ChEBI" id="CHEBI:71302"/>
    </ligand>
    <ligandPart>
        <name>Mo</name>
        <dbReference type="ChEBI" id="CHEBI:28685"/>
    </ligandPart>
</feature>
<evidence type="ECO:0000256" key="9">
    <source>
        <dbReference type="ARBA" id="ARBA00023004"/>
    </source>
</evidence>
<dbReference type="Pfam" id="PF03450">
    <property type="entry name" value="CO_deh_flav_C"/>
    <property type="match status" value="1"/>
</dbReference>
<dbReference type="InterPro" id="IPR016166">
    <property type="entry name" value="FAD-bd_PCMH"/>
</dbReference>
<dbReference type="InterPro" id="IPR036884">
    <property type="entry name" value="2Fe-2S-bd_dom_sf"/>
</dbReference>
<evidence type="ECO:0000256" key="12">
    <source>
        <dbReference type="ARBA" id="ARBA00034078"/>
    </source>
</evidence>
<dbReference type="Pfam" id="PF20256">
    <property type="entry name" value="MoCoBD_2"/>
    <property type="match status" value="1"/>
</dbReference>
<dbReference type="InterPro" id="IPR016169">
    <property type="entry name" value="FAD-bd_PCMH_sub2"/>
</dbReference>
<keyword evidence="7 14" id="KW-0274">FAD</keyword>
<dbReference type="GO" id="GO:0051537">
    <property type="term" value="F:2 iron, 2 sulfur cluster binding"/>
    <property type="evidence" value="ECO:0007669"/>
    <property type="project" value="UniProtKB-KW"/>
</dbReference>
<dbReference type="SUPFAM" id="SSF56003">
    <property type="entry name" value="Molybdenum cofactor-binding domain"/>
    <property type="match status" value="1"/>
</dbReference>
<dbReference type="PROSITE" id="PS51387">
    <property type="entry name" value="FAD_PCMH"/>
    <property type="match status" value="1"/>
</dbReference>
<dbReference type="CDD" id="cd00207">
    <property type="entry name" value="fer2"/>
    <property type="match status" value="1"/>
</dbReference>
<name>A0AAE1E094_9GAST</name>
<evidence type="ECO:0000256" key="3">
    <source>
        <dbReference type="ARBA" id="ARBA00022505"/>
    </source>
</evidence>
<feature type="binding site" evidence="15">
    <location>
        <position position="147"/>
    </location>
    <ligand>
        <name>[2Fe-2S] cluster</name>
        <dbReference type="ChEBI" id="CHEBI:190135"/>
        <label>2</label>
    </ligand>
</feature>
<feature type="binding site" evidence="15">
    <location>
        <position position="751"/>
    </location>
    <ligand>
        <name>Mo-molybdopterin</name>
        <dbReference type="ChEBI" id="CHEBI:71302"/>
    </ligand>
    <ligandPart>
        <name>Mo</name>
        <dbReference type="ChEBI" id="CHEBI:28685"/>
    </ligandPart>
</feature>
<dbReference type="InterPro" id="IPR016208">
    <property type="entry name" value="Ald_Oxase/xanthine_DH-like"/>
</dbReference>
<evidence type="ECO:0000256" key="6">
    <source>
        <dbReference type="ARBA" id="ARBA00022723"/>
    </source>
</evidence>
<dbReference type="Pfam" id="PF02738">
    <property type="entry name" value="MoCoBD_1"/>
    <property type="match status" value="1"/>
</dbReference>
<evidence type="ECO:0000256" key="15">
    <source>
        <dbReference type="PIRSR" id="PIRSR000127-3"/>
    </source>
</evidence>
<feature type="domain" description="FAD-binding PCMH-type" evidence="17">
    <location>
        <begin position="202"/>
        <end position="384"/>
    </location>
</feature>
<evidence type="ECO:0008006" key="20">
    <source>
        <dbReference type="Google" id="ProtNLM"/>
    </source>
</evidence>
<dbReference type="Gene3D" id="3.30.465.10">
    <property type="match status" value="1"/>
</dbReference>
<evidence type="ECO:0000256" key="1">
    <source>
        <dbReference type="ARBA" id="ARBA00001974"/>
    </source>
</evidence>
<comment type="caution">
    <text evidence="18">The sequence shown here is derived from an EMBL/GenBank/DDBJ whole genome shotgun (WGS) entry which is preliminary data.</text>
</comment>
<dbReference type="PIRSF" id="PIRSF000127">
    <property type="entry name" value="Xanthine_DH"/>
    <property type="match status" value="1"/>
</dbReference>
<dbReference type="InterPro" id="IPR008274">
    <property type="entry name" value="AldOxase/xan_DH_MoCoBD1"/>
</dbReference>
<keyword evidence="19" id="KW-1185">Reference proteome</keyword>
<evidence type="ECO:0000256" key="5">
    <source>
        <dbReference type="ARBA" id="ARBA00022714"/>
    </source>
</evidence>
<dbReference type="Gene3D" id="3.30.43.10">
    <property type="entry name" value="Uridine Diphospho-n-acetylenolpyruvylglucosamine Reductase, domain 2"/>
    <property type="match status" value="1"/>
</dbReference>
<feature type="domain" description="2Fe-2S ferredoxin-type" evidence="16">
    <location>
        <begin position="2"/>
        <end position="90"/>
    </location>
</feature>
<dbReference type="InterPro" id="IPR036683">
    <property type="entry name" value="CO_DH_flav_C_dom_sf"/>
</dbReference>
<dbReference type="FunFam" id="3.10.20.30:FF:000012">
    <property type="entry name" value="Xanthine dehydrogenase/oxidase"/>
    <property type="match status" value="1"/>
</dbReference>
<dbReference type="InterPro" id="IPR016167">
    <property type="entry name" value="FAD-bd_PCMH_sub1"/>
</dbReference>
<feature type="binding site" evidence="15">
    <location>
        <position position="50"/>
    </location>
    <ligand>
        <name>[2Fe-2S] cluster</name>
        <dbReference type="ChEBI" id="CHEBI:190135"/>
        <label>1</label>
    </ligand>
</feature>
<dbReference type="Gene3D" id="3.90.1170.50">
    <property type="entry name" value="Aldehyde oxidase/xanthine dehydrogenase, a/b hammerhead"/>
    <property type="match status" value="1"/>
</dbReference>
<reference evidence="18" key="1">
    <citation type="journal article" date="2023" name="G3 (Bethesda)">
        <title>A reference genome for the long-term kleptoplast-retaining sea slug Elysia crispata morphotype clarki.</title>
        <authorList>
            <person name="Eastman K.E."/>
            <person name="Pendleton A.L."/>
            <person name="Shaikh M.A."/>
            <person name="Suttiyut T."/>
            <person name="Ogas R."/>
            <person name="Tomko P."/>
            <person name="Gavelis G."/>
            <person name="Widhalm J.R."/>
            <person name="Wisecaver J.H."/>
        </authorList>
    </citation>
    <scope>NUCLEOTIDE SEQUENCE</scope>
    <source>
        <strain evidence="18">ECLA1</strain>
    </source>
</reference>
<dbReference type="SMART" id="SM01092">
    <property type="entry name" value="CO_deh_flav_C"/>
    <property type="match status" value="1"/>
</dbReference>
<dbReference type="InterPro" id="IPR036010">
    <property type="entry name" value="2Fe-2S_ferredoxin-like_sf"/>
</dbReference>
<dbReference type="InterPro" id="IPR036318">
    <property type="entry name" value="FAD-bd_PCMH-like_sf"/>
</dbReference>
<feature type="binding site" evidence="15">
    <location>
        <position position="42"/>
    </location>
    <ligand>
        <name>[2Fe-2S] cluster</name>
        <dbReference type="ChEBI" id="CHEBI:190135"/>
        <label>1</label>
    </ligand>
</feature>
<dbReference type="Gene3D" id="1.10.150.120">
    <property type="entry name" value="[2Fe-2S]-binding domain"/>
    <property type="match status" value="1"/>
</dbReference>
<keyword evidence="4" id="KW-0285">Flavoprotein</keyword>
<dbReference type="Pfam" id="PF00941">
    <property type="entry name" value="FAD_binding_5"/>
    <property type="match status" value="1"/>
</dbReference>
<keyword evidence="3 15" id="KW-0500">Molybdenum</keyword>
<evidence type="ECO:0000256" key="2">
    <source>
        <dbReference type="ARBA" id="ARBA00006849"/>
    </source>
</evidence>
<dbReference type="InterPro" id="IPR046867">
    <property type="entry name" value="AldOxase/xan_DH_MoCoBD2"/>
</dbReference>
<evidence type="ECO:0000313" key="19">
    <source>
        <dbReference type="Proteomes" id="UP001283361"/>
    </source>
</evidence>
<dbReference type="SUPFAM" id="SSF54665">
    <property type="entry name" value="CO dehydrogenase molybdoprotein N-domain-like"/>
    <property type="match status" value="1"/>
</dbReference>
<accession>A0AAE1E094</accession>
<dbReference type="EMBL" id="JAWDGP010001678">
    <property type="protein sequence ID" value="KAK3789287.1"/>
    <property type="molecule type" value="Genomic_DNA"/>
</dbReference>
<feature type="binding site" evidence="15">
    <location>
        <position position="47"/>
    </location>
    <ligand>
        <name>[2Fe-2S] cluster</name>
        <dbReference type="ChEBI" id="CHEBI:190135"/>
        <label>1</label>
    </ligand>
</feature>
<feature type="binding site" evidence="15">
    <location>
        <position position="1029"/>
    </location>
    <ligand>
        <name>Mo-molybdopterin</name>
        <dbReference type="ChEBI" id="CHEBI:71302"/>
    </ligand>
    <ligandPart>
        <name>Mo</name>
        <dbReference type="ChEBI" id="CHEBI:28685"/>
    </ligandPart>
</feature>
<feature type="binding site" evidence="15">
    <location>
        <position position="720"/>
    </location>
    <ligand>
        <name>Mo-molybdopterin</name>
        <dbReference type="ChEBI" id="CHEBI:71302"/>
    </ligand>
    <ligandPart>
        <name>Mo</name>
        <dbReference type="ChEBI" id="CHEBI:28685"/>
    </ligandPart>
</feature>
<comment type="similarity">
    <text evidence="2">Belongs to the xanthine dehydrogenase family.</text>
</comment>
<dbReference type="InterPro" id="IPR001041">
    <property type="entry name" value="2Fe-2S_ferredoxin-type"/>
</dbReference>
<gene>
    <name evidence="18" type="ORF">RRG08_001677</name>
</gene>
<feature type="binding site" evidence="14">
    <location>
        <position position="392"/>
    </location>
    <ligand>
        <name>FAD</name>
        <dbReference type="ChEBI" id="CHEBI:57692"/>
    </ligand>
</feature>
<dbReference type="Pfam" id="PF01799">
    <property type="entry name" value="Fer2_2"/>
    <property type="match status" value="1"/>
</dbReference>
<feature type="binding site" evidence="14">
    <location>
        <position position="374"/>
    </location>
    <ligand>
        <name>FAD</name>
        <dbReference type="ChEBI" id="CHEBI:57692"/>
    </ligand>
</feature>
<dbReference type="SUPFAM" id="SSF54292">
    <property type="entry name" value="2Fe-2S ferredoxin-like"/>
    <property type="match status" value="1"/>
</dbReference>
<dbReference type="Proteomes" id="UP001283361">
    <property type="component" value="Unassembled WGS sequence"/>
</dbReference>
<keyword evidence="9 15" id="KW-0408">Iron</keyword>
<feature type="binding site" evidence="15">
    <location>
        <position position="115"/>
    </location>
    <ligand>
        <name>[2Fe-2S] cluster</name>
        <dbReference type="ChEBI" id="CHEBI:190135"/>
        <label>2</label>
    </ligand>
</feature>
<evidence type="ECO:0000256" key="11">
    <source>
        <dbReference type="ARBA" id="ARBA00023027"/>
    </source>
</evidence>
<protein>
    <recommendedName>
        <fullName evidence="20">Aldehyde oxidase</fullName>
    </recommendedName>
</protein>
<dbReference type="AlphaFoldDB" id="A0AAE1E094"/>
<dbReference type="Pfam" id="PF00111">
    <property type="entry name" value="Fer2"/>
    <property type="match status" value="1"/>
</dbReference>
<evidence type="ECO:0000313" key="18">
    <source>
        <dbReference type="EMBL" id="KAK3789287.1"/>
    </source>
</evidence>
<dbReference type="GO" id="GO:0016491">
    <property type="term" value="F:oxidoreductase activity"/>
    <property type="evidence" value="ECO:0007669"/>
    <property type="project" value="UniProtKB-KW"/>
</dbReference>
<dbReference type="SMART" id="SM01008">
    <property type="entry name" value="Ald_Xan_dh_C"/>
    <property type="match status" value="1"/>
</dbReference>
<dbReference type="InterPro" id="IPR002346">
    <property type="entry name" value="Mopterin_DH_FAD-bd"/>
</dbReference>
<comment type="cofactor">
    <cofactor evidence="15">
        <name>[2Fe-2S] cluster</name>
        <dbReference type="ChEBI" id="CHEBI:190135"/>
    </cofactor>
    <text evidence="15">Binds 2 [2Fe-2S] clusters.</text>
</comment>
<dbReference type="InterPro" id="IPR005107">
    <property type="entry name" value="CO_DH_flav_C"/>
</dbReference>
<dbReference type="PROSITE" id="PS51085">
    <property type="entry name" value="2FE2S_FER_2"/>
    <property type="match status" value="1"/>
</dbReference>
<dbReference type="SUPFAM" id="SSF56176">
    <property type="entry name" value="FAD-binding/transporter-associated domain-like"/>
    <property type="match status" value="1"/>
</dbReference>
<dbReference type="GO" id="GO:0005506">
    <property type="term" value="F:iron ion binding"/>
    <property type="evidence" value="ECO:0007669"/>
    <property type="project" value="InterPro"/>
</dbReference>
<dbReference type="Gene3D" id="3.30.390.50">
    <property type="entry name" value="CO dehydrogenase flavoprotein, C-terminal domain"/>
    <property type="match status" value="1"/>
</dbReference>
<evidence type="ECO:0000256" key="7">
    <source>
        <dbReference type="ARBA" id="ARBA00022827"/>
    </source>
</evidence>
<organism evidence="18 19">
    <name type="scientific">Elysia crispata</name>
    <name type="common">lettuce slug</name>
    <dbReference type="NCBI Taxonomy" id="231223"/>
    <lineage>
        <taxon>Eukaryota</taxon>
        <taxon>Metazoa</taxon>
        <taxon>Spiralia</taxon>
        <taxon>Lophotrochozoa</taxon>
        <taxon>Mollusca</taxon>
        <taxon>Gastropoda</taxon>
        <taxon>Heterobranchia</taxon>
        <taxon>Euthyneura</taxon>
        <taxon>Panpulmonata</taxon>
        <taxon>Sacoglossa</taxon>
        <taxon>Placobranchoidea</taxon>
        <taxon>Plakobranchidae</taxon>
        <taxon>Elysia</taxon>
    </lineage>
</organism>
<dbReference type="SUPFAM" id="SSF55447">
    <property type="entry name" value="CO dehydrogenase flavoprotein C-terminal domain-like"/>
    <property type="match status" value="1"/>
</dbReference>
<sequence>MTDIRFHINGKEHIVPGNLPLTTSLNEYLREQAGLNGTKVMCKEAGCGCCAVTVTNLPADSKTLETYSVQSCLTPLYAVDGWQISTVEGIGNQSEGFHPIQERIAKFNGTQCGYCTPGMVMNMYGLLHQKAHITAQDVEDSFDGNICRCTGYRPILDAMKSFSEDAHIPGRKSIDIEDLNKNLCPKTGETCPGTCSGRSLDLKVNGACWYRPTSLEELCNVMKVNNDKKIRLVFGNTSSGIFKNEGPFEIYVDLHQVKELFWFETLETDVKLGAATTLTHFLKRLRGHQEKPGFKYFSQIHKHIKVVANVMVRNSGCIAGNLMIKNHHNEFPSDIFTTLEAAGANVEVFDVKTSEKQTISLLDFVKLNMRNKVLIAVILPRLAEGIVYRSFKITPRWQNAHAYVNAAFKIPVEEQVIQGRPSIVLGGINADMIHATKTEDFLTNKSLSLAVVKEAYCILRDELVPTESPLESSSKYRKDLAGGLLYKVLLGICNSKSQRLQSGSENLHRPVSSGLQTYQEMKSEFPLKHAMPKKTSPLQASGEAVFVNDMPKFQHELFAAFVLADEGSATIESIDASQALAIPGVTHFFSAKDAQHNEFPSPLAPRLFASKEVLYNGEPLGMILAETPALAKEAIQKVKVTYSEIRSPILTIEDSLAQNKEFVNRRKTNVVGNPDDAWKSVDQIVEGTVSMGSQYHFYMETQVCLAVPSEDGIDLYASTQNSDNCQAAASHVIDQPMNYVNITVPRVGGGFGGKSLDSCTLAAGSTLGAYLSKRPVRLSMDLSTNIRSLGKRPPYKATYKAGFNKDGKVQVIEIDMMMDVGYHEGSSYFTVYSLSYMDMCYYVPNWKVTGRSMMTNKRFMVAVRAPGSVPAALICESIFEHVARALNKHPILLKELNLYEPDQTDLSGHVLKNCTVRELWRRLKDTAEVDARIRQVDAFNQENLWKKRGITMTTCKYGMIYFGSGHGATVTIFARDGSVQVSQGGVEMGQGLYTKVAQGVAHILGVPIENIKVRPNQGIISPNNIVSGGSIASESSMQAAIGAAEILKERMQPIREKFPDADWKELCQKSGASKVDLTARFLNKHEMGTPYCNYHTYCVAVTETEVDILTGEFQIRRVDIMADYGESLNPMIDVGQTEGGFVMGLGCFLTEDTLFDGKNGRILTDGTWNYKPPTTKDIPIDWRIHLLPDTPNPSGVRSSKATGEPSIALSVGGLLANKMAVENARKDLFDKDDFIPVVAPFTVERTQQSVGLSENLLTL</sequence>
<evidence type="ECO:0000256" key="8">
    <source>
        <dbReference type="ARBA" id="ARBA00023002"/>
    </source>
</evidence>
<keyword evidence="6 15" id="KW-0479">Metal-binding</keyword>
<keyword evidence="11" id="KW-0520">NAD</keyword>
<evidence type="ECO:0000256" key="4">
    <source>
        <dbReference type="ARBA" id="ARBA00022630"/>
    </source>
</evidence>
<comment type="cofactor">
    <cofactor evidence="15">
        <name>Mo-molybdopterin</name>
        <dbReference type="ChEBI" id="CHEBI:71302"/>
    </cofactor>
    <text evidence="15">Binds 1 Mo-molybdopterin (Mo-MPT) cofactor per subunit.</text>
</comment>
<dbReference type="Gene3D" id="3.10.20.30">
    <property type="match status" value="1"/>
</dbReference>
<dbReference type="FunFam" id="3.30.365.10:FF:000001">
    <property type="entry name" value="Xanthine dehydrogenase oxidase"/>
    <property type="match status" value="1"/>
</dbReference>
<feature type="binding site" evidence="15">
    <location>
        <position position="72"/>
    </location>
    <ligand>
        <name>[2Fe-2S] cluster</name>
        <dbReference type="ChEBI" id="CHEBI:190135"/>
        <label>1</label>
    </ligand>
</feature>
<keyword evidence="8" id="KW-0560">Oxidoreductase</keyword>